<feature type="domain" description="Fe2OG dioxygenase" evidence="4">
    <location>
        <begin position="133"/>
        <end position="275"/>
    </location>
</feature>
<feature type="region of interest" description="Disordered" evidence="3">
    <location>
        <begin position="233"/>
        <end position="262"/>
    </location>
</feature>
<evidence type="ECO:0000256" key="3">
    <source>
        <dbReference type="SAM" id="MobiDB-lite"/>
    </source>
</evidence>
<gene>
    <name evidence="5" type="ORF">K431DRAFT_280670</name>
</gene>
<dbReference type="PROSITE" id="PS51471">
    <property type="entry name" value="FE2OG_OXY"/>
    <property type="match status" value="1"/>
</dbReference>
<evidence type="ECO:0000313" key="5">
    <source>
        <dbReference type="EMBL" id="KAF2725938.1"/>
    </source>
</evidence>
<feature type="region of interest" description="Disordered" evidence="3">
    <location>
        <begin position="38"/>
        <end position="58"/>
    </location>
</feature>
<comment type="similarity">
    <text evidence="1 2">Belongs to the iron/ascorbate-dependent oxidoreductase family.</text>
</comment>
<dbReference type="EMBL" id="MU003766">
    <property type="protein sequence ID" value="KAF2725938.1"/>
    <property type="molecule type" value="Genomic_DNA"/>
</dbReference>
<evidence type="ECO:0000259" key="4">
    <source>
        <dbReference type="PROSITE" id="PS51471"/>
    </source>
</evidence>
<dbReference type="AlphaFoldDB" id="A0A9P4UUN1"/>
<dbReference type="InterPro" id="IPR005123">
    <property type="entry name" value="Oxoglu/Fe-dep_dioxygenase_dom"/>
</dbReference>
<keyword evidence="6" id="KW-1185">Reference proteome</keyword>
<name>A0A9P4UUN1_9PEZI</name>
<dbReference type="InterPro" id="IPR050231">
    <property type="entry name" value="Iron_ascorbate_oxido_reductase"/>
</dbReference>
<dbReference type="InterPro" id="IPR044861">
    <property type="entry name" value="IPNS-like_FE2OG_OXY"/>
</dbReference>
<dbReference type="GO" id="GO:0044283">
    <property type="term" value="P:small molecule biosynthetic process"/>
    <property type="evidence" value="ECO:0007669"/>
    <property type="project" value="UniProtKB-ARBA"/>
</dbReference>
<proteinExistence type="inferred from homology"/>
<evidence type="ECO:0000313" key="6">
    <source>
        <dbReference type="Proteomes" id="UP000799441"/>
    </source>
</evidence>
<dbReference type="Pfam" id="PF14226">
    <property type="entry name" value="DIOX_N"/>
    <property type="match status" value="1"/>
</dbReference>
<organism evidence="5 6">
    <name type="scientific">Polychaeton citri CBS 116435</name>
    <dbReference type="NCBI Taxonomy" id="1314669"/>
    <lineage>
        <taxon>Eukaryota</taxon>
        <taxon>Fungi</taxon>
        <taxon>Dikarya</taxon>
        <taxon>Ascomycota</taxon>
        <taxon>Pezizomycotina</taxon>
        <taxon>Dothideomycetes</taxon>
        <taxon>Dothideomycetidae</taxon>
        <taxon>Capnodiales</taxon>
        <taxon>Capnodiaceae</taxon>
        <taxon>Polychaeton</taxon>
    </lineage>
</organism>
<dbReference type="GO" id="GO:0016491">
    <property type="term" value="F:oxidoreductase activity"/>
    <property type="evidence" value="ECO:0007669"/>
    <property type="project" value="UniProtKB-KW"/>
</dbReference>
<dbReference type="InterPro" id="IPR027443">
    <property type="entry name" value="IPNS-like_sf"/>
</dbReference>
<dbReference type="Gene3D" id="2.60.120.330">
    <property type="entry name" value="B-lactam Antibiotic, Isopenicillin N Synthase, Chain"/>
    <property type="match status" value="1"/>
</dbReference>
<accession>A0A9P4UUN1</accession>
<dbReference type="SUPFAM" id="SSF51197">
    <property type="entry name" value="Clavaminate synthase-like"/>
    <property type="match status" value="1"/>
</dbReference>
<evidence type="ECO:0000256" key="2">
    <source>
        <dbReference type="RuleBase" id="RU003682"/>
    </source>
</evidence>
<dbReference type="Pfam" id="PF03171">
    <property type="entry name" value="2OG-FeII_Oxy"/>
    <property type="match status" value="1"/>
</dbReference>
<reference evidence="5" key="1">
    <citation type="journal article" date="2020" name="Stud. Mycol.">
        <title>101 Dothideomycetes genomes: a test case for predicting lifestyles and emergence of pathogens.</title>
        <authorList>
            <person name="Haridas S."/>
            <person name="Albert R."/>
            <person name="Binder M."/>
            <person name="Bloem J."/>
            <person name="Labutti K."/>
            <person name="Salamov A."/>
            <person name="Andreopoulos B."/>
            <person name="Baker S."/>
            <person name="Barry K."/>
            <person name="Bills G."/>
            <person name="Bluhm B."/>
            <person name="Cannon C."/>
            <person name="Castanera R."/>
            <person name="Culley D."/>
            <person name="Daum C."/>
            <person name="Ezra D."/>
            <person name="Gonzalez J."/>
            <person name="Henrissat B."/>
            <person name="Kuo A."/>
            <person name="Liang C."/>
            <person name="Lipzen A."/>
            <person name="Lutzoni F."/>
            <person name="Magnuson J."/>
            <person name="Mondo S."/>
            <person name="Nolan M."/>
            <person name="Ohm R."/>
            <person name="Pangilinan J."/>
            <person name="Park H.-J."/>
            <person name="Ramirez L."/>
            <person name="Alfaro M."/>
            <person name="Sun H."/>
            <person name="Tritt A."/>
            <person name="Yoshinaga Y."/>
            <person name="Zwiers L.-H."/>
            <person name="Turgeon B."/>
            <person name="Goodwin S."/>
            <person name="Spatafora J."/>
            <person name="Crous P."/>
            <person name="Grigoriev I."/>
        </authorList>
    </citation>
    <scope>NUCLEOTIDE SEQUENCE</scope>
    <source>
        <strain evidence="5">CBS 116435</strain>
    </source>
</reference>
<protein>
    <submittedName>
        <fullName evidence="5">Clavaminate synthase-like protein</fullName>
    </submittedName>
</protein>
<keyword evidence="2" id="KW-0560">Oxidoreductase</keyword>
<feature type="compositionally biased region" description="Basic and acidic residues" evidence="3">
    <location>
        <begin position="251"/>
        <end position="262"/>
    </location>
</feature>
<sequence>MDKALSSVGFFRLCNHGIEQRKIDACFLWNERLFTSRSTGDSESRSASSRGRGYSGVGKEQIRGQTCLKENFDIGNPNDDNCANVWPAERLFPGFRRFSEDFFKDCAKLTYQLLECLSLALGLSEGTSLGKYHADTLFNLSLIHYPSIPVEQRPSGTLTRNPPHSDFGTLTLLFQDEVGGLEIADPNSTSSSASATVERSGTFVHVDPEPGTIVVNVGYLLMKWTNGRWRNTVHKVSEPPRHTNRSSQSSKIDDGDSKNERDIPERYSTAYFSAPDPTTVVEAFQCCCNDEAPSKPINAGEYLRRKRAQMYTEN</sequence>
<dbReference type="PANTHER" id="PTHR47990">
    <property type="entry name" value="2-OXOGLUTARATE (2OG) AND FE(II)-DEPENDENT OXYGENASE SUPERFAMILY PROTEIN-RELATED"/>
    <property type="match status" value="1"/>
</dbReference>
<feature type="compositionally biased region" description="Low complexity" evidence="3">
    <location>
        <begin position="38"/>
        <end position="52"/>
    </location>
</feature>
<comment type="caution">
    <text evidence="5">The sequence shown here is derived from an EMBL/GenBank/DDBJ whole genome shotgun (WGS) entry which is preliminary data.</text>
</comment>
<keyword evidence="2" id="KW-0408">Iron</keyword>
<dbReference type="Proteomes" id="UP000799441">
    <property type="component" value="Unassembled WGS sequence"/>
</dbReference>
<dbReference type="GO" id="GO:0046872">
    <property type="term" value="F:metal ion binding"/>
    <property type="evidence" value="ECO:0007669"/>
    <property type="project" value="UniProtKB-KW"/>
</dbReference>
<dbReference type="InterPro" id="IPR026992">
    <property type="entry name" value="DIOX_N"/>
</dbReference>
<keyword evidence="2" id="KW-0479">Metal-binding</keyword>
<dbReference type="OrthoDB" id="288590at2759"/>
<evidence type="ECO:0000256" key="1">
    <source>
        <dbReference type="ARBA" id="ARBA00008056"/>
    </source>
</evidence>